<dbReference type="EMBL" id="RPFZ01000001">
    <property type="protein sequence ID" value="RPF70225.1"/>
    <property type="molecule type" value="Genomic_DNA"/>
</dbReference>
<keyword evidence="2" id="KW-0540">Nuclease</keyword>
<protein>
    <submittedName>
        <fullName evidence="2">Endonuclease domain-containing protein</fullName>
    </submittedName>
</protein>
<dbReference type="CDD" id="cd01038">
    <property type="entry name" value="Endonuclease_DUF559"/>
    <property type="match status" value="1"/>
</dbReference>
<dbReference type="PANTHER" id="PTHR38590:SF1">
    <property type="entry name" value="BLL0828 PROTEIN"/>
    <property type="match status" value="1"/>
</dbReference>
<comment type="caution">
    <text evidence="2">The sequence shown here is derived from an EMBL/GenBank/DDBJ whole genome shotgun (WGS) entry which is preliminary data.</text>
</comment>
<dbReference type="InterPro" id="IPR011335">
    <property type="entry name" value="Restrct_endonuc-II-like"/>
</dbReference>
<dbReference type="Gene3D" id="3.40.960.10">
    <property type="entry name" value="VSR Endonuclease"/>
    <property type="match status" value="1"/>
</dbReference>
<dbReference type="GO" id="GO:0004519">
    <property type="term" value="F:endonuclease activity"/>
    <property type="evidence" value="ECO:0007669"/>
    <property type="project" value="UniProtKB-KW"/>
</dbReference>
<sequence>MKRLTSLARNLRKDPTDAERRLWSHIRGSQLCGAKFTRQHQIGDFIVDFACRSLRFAIELDGGQHAESITDAGRTEIIEAHGYRVIRFWNNDVLANTEGVLQVISEEIHLARNQPPLP</sequence>
<keyword evidence="2" id="KW-0255">Endonuclease</keyword>
<dbReference type="RefSeq" id="WP_123877431.1">
    <property type="nucleotide sequence ID" value="NZ_RPFZ01000001.1"/>
</dbReference>
<reference evidence="2 3" key="1">
    <citation type="submission" date="2018-11" db="EMBL/GenBank/DDBJ databases">
        <title>Erythrobacter spongiae sp. nov., isolated from a marine sponge.</title>
        <authorList>
            <person name="Zhuang L."/>
            <person name="Luo L."/>
        </authorList>
    </citation>
    <scope>NUCLEOTIDE SEQUENCE [LARGE SCALE GENOMIC DNA]</scope>
    <source>
        <strain evidence="2 3">HN-E23</strain>
    </source>
</reference>
<feature type="domain" description="DUF559" evidence="1">
    <location>
        <begin position="3"/>
        <end position="108"/>
    </location>
</feature>
<evidence type="ECO:0000259" key="1">
    <source>
        <dbReference type="Pfam" id="PF04480"/>
    </source>
</evidence>
<dbReference type="SUPFAM" id="SSF52980">
    <property type="entry name" value="Restriction endonuclease-like"/>
    <property type="match status" value="1"/>
</dbReference>
<dbReference type="InterPro" id="IPR047216">
    <property type="entry name" value="Endonuclease_DUF559_bact"/>
</dbReference>
<dbReference type="OrthoDB" id="9798754at2"/>
<proteinExistence type="predicted"/>
<dbReference type="Pfam" id="PF04480">
    <property type="entry name" value="DUF559"/>
    <property type="match status" value="1"/>
</dbReference>
<name>A0A3N5DHZ0_9SPHN</name>
<evidence type="ECO:0000313" key="3">
    <source>
        <dbReference type="Proteomes" id="UP000275232"/>
    </source>
</evidence>
<organism evidence="2 3">
    <name type="scientific">Aurantiacibacter spongiae</name>
    <dbReference type="NCBI Taxonomy" id="2488860"/>
    <lineage>
        <taxon>Bacteria</taxon>
        <taxon>Pseudomonadati</taxon>
        <taxon>Pseudomonadota</taxon>
        <taxon>Alphaproteobacteria</taxon>
        <taxon>Sphingomonadales</taxon>
        <taxon>Erythrobacteraceae</taxon>
        <taxon>Aurantiacibacter</taxon>
    </lineage>
</organism>
<accession>A0A3N5DHZ0</accession>
<dbReference type="Proteomes" id="UP000275232">
    <property type="component" value="Unassembled WGS sequence"/>
</dbReference>
<dbReference type="AlphaFoldDB" id="A0A3N5DHZ0"/>
<dbReference type="InterPro" id="IPR007569">
    <property type="entry name" value="DUF559"/>
</dbReference>
<dbReference type="PANTHER" id="PTHR38590">
    <property type="entry name" value="BLL0828 PROTEIN"/>
    <property type="match status" value="1"/>
</dbReference>
<keyword evidence="3" id="KW-1185">Reference proteome</keyword>
<gene>
    <name evidence="2" type="ORF">EG799_00210</name>
</gene>
<evidence type="ECO:0000313" key="2">
    <source>
        <dbReference type="EMBL" id="RPF70225.1"/>
    </source>
</evidence>
<keyword evidence="2" id="KW-0378">Hydrolase</keyword>